<reference evidence="2" key="1">
    <citation type="journal article" date="2014" name="Stand. Genomic Sci.">
        <title>Genome sequence of the exopolysaccharide-producing Salipiger mucosus type strain (DSM 16094(T)), a moderately halophilic member of the Roseobacter clade.</title>
        <authorList>
            <person name="Riedel T."/>
            <person name="Spring S."/>
            <person name="Fiebig A."/>
            <person name="Petersen J."/>
            <person name="Kyrpides N.C."/>
            <person name="Goker M."/>
            <person name="Klenk H.P."/>
        </authorList>
    </citation>
    <scope>NUCLEOTIDE SEQUENCE [LARGE SCALE GENOMIC DNA]</scope>
    <source>
        <strain evidence="2">DSM 16094</strain>
    </source>
</reference>
<comment type="caution">
    <text evidence="1">The sequence shown here is derived from an EMBL/GenBank/DDBJ whole genome shotgun (WGS) entry which is preliminary data.</text>
</comment>
<gene>
    <name evidence="1" type="ORF">Salmuc_01847</name>
</gene>
<keyword evidence="2" id="KW-1185">Reference proteome</keyword>
<evidence type="ECO:0000313" key="1">
    <source>
        <dbReference type="EMBL" id="EPX84072.1"/>
    </source>
</evidence>
<dbReference type="EMBL" id="APVH01000013">
    <property type="protein sequence ID" value="EPX84072.1"/>
    <property type="molecule type" value="Genomic_DNA"/>
</dbReference>
<name>S9QWX5_9RHOB</name>
<sequence length="39" mass="4389">MEVRQIFFSGHGINNGQISVPQRAEQNRTIIEFDATLGN</sequence>
<protein>
    <submittedName>
        <fullName evidence="1">Uncharacterized protein</fullName>
    </submittedName>
</protein>
<dbReference type="Proteomes" id="UP000015347">
    <property type="component" value="Unassembled WGS sequence"/>
</dbReference>
<organism evidence="1 2">
    <name type="scientific">Salipiger mucosus DSM 16094</name>
    <dbReference type="NCBI Taxonomy" id="1123237"/>
    <lineage>
        <taxon>Bacteria</taxon>
        <taxon>Pseudomonadati</taxon>
        <taxon>Pseudomonadota</taxon>
        <taxon>Alphaproteobacteria</taxon>
        <taxon>Rhodobacterales</taxon>
        <taxon>Roseobacteraceae</taxon>
        <taxon>Salipiger</taxon>
    </lineage>
</organism>
<accession>S9QWX5</accession>
<proteinExistence type="predicted"/>
<evidence type="ECO:0000313" key="2">
    <source>
        <dbReference type="Proteomes" id="UP000015347"/>
    </source>
</evidence>
<dbReference type="HOGENOM" id="CLU_3316688_0_0_5"/>
<dbReference type="AlphaFoldDB" id="S9QWX5"/>